<dbReference type="Proteomes" id="UP000694559">
    <property type="component" value="Unplaced"/>
</dbReference>
<evidence type="ECO:0000313" key="2">
    <source>
        <dbReference type="Proteomes" id="UP000694559"/>
    </source>
</evidence>
<dbReference type="InterPro" id="IPR054446">
    <property type="entry name" value="CIMIP3-like"/>
</dbReference>
<evidence type="ECO:0000313" key="1">
    <source>
        <dbReference type="Ensembl" id="ENSNNAP00000010330.1"/>
    </source>
</evidence>
<accession>A0A8C6X7V5</accession>
<dbReference type="Ensembl" id="ENSNNAT00000010811.1">
    <property type="protein sequence ID" value="ENSNNAP00000010330.1"/>
    <property type="gene ID" value="ENSNNAG00000006898.1"/>
</dbReference>
<reference evidence="1" key="1">
    <citation type="submission" date="2025-08" db="UniProtKB">
        <authorList>
            <consortium name="Ensembl"/>
        </authorList>
    </citation>
    <scope>IDENTIFICATION</scope>
</reference>
<dbReference type="OrthoDB" id="5982044at2759"/>
<name>A0A8C6X7V5_NAJNA</name>
<sequence length="140" mass="15987">MGDLDKLLPFLKIPTRSVCGVWSKSQNVAVTSSDPECKPQKKCPIALGYKMEQALISDYVPRVIHLGGFKPEYLSFAFYNPNYSNCYNPFYTLQKPTCGYRYCRDTDHRRKVMDIERVNIPKWRTIVGKKPGVASEGSKV</sequence>
<reference evidence="1" key="2">
    <citation type="submission" date="2025-09" db="UniProtKB">
        <authorList>
            <consortium name="Ensembl"/>
        </authorList>
    </citation>
    <scope>IDENTIFICATION</scope>
</reference>
<dbReference type="PANTHER" id="PTHR35444">
    <property type="entry name" value="RIKEN CDNA 1700001C19 GENE"/>
    <property type="match status" value="1"/>
</dbReference>
<proteinExistence type="predicted"/>
<dbReference type="Pfam" id="PF22581">
    <property type="entry name" value="CIMIP3"/>
    <property type="match status" value="1"/>
</dbReference>
<dbReference type="OMA" id="RINGCKM"/>
<dbReference type="GeneTree" id="ENSGT00390000014226"/>
<protein>
    <submittedName>
        <fullName evidence="1">Ciliary microtubule inner protein 3</fullName>
    </submittedName>
</protein>
<dbReference type="PANTHER" id="PTHR35444:SF1">
    <property type="entry name" value="RIKEN CDNA 1700001C19 GENE"/>
    <property type="match status" value="1"/>
</dbReference>
<keyword evidence="2" id="KW-1185">Reference proteome</keyword>
<organism evidence="1 2">
    <name type="scientific">Naja naja</name>
    <name type="common">Indian cobra</name>
    <dbReference type="NCBI Taxonomy" id="35670"/>
    <lineage>
        <taxon>Eukaryota</taxon>
        <taxon>Metazoa</taxon>
        <taxon>Chordata</taxon>
        <taxon>Craniata</taxon>
        <taxon>Vertebrata</taxon>
        <taxon>Euteleostomi</taxon>
        <taxon>Lepidosauria</taxon>
        <taxon>Squamata</taxon>
        <taxon>Bifurcata</taxon>
        <taxon>Unidentata</taxon>
        <taxon>Episquamata</taxon>
        <taxon>Toxicofera</taxon>
        <taxon>Serpentes</taxon>
        <taxon>Colubroidea</taxon>
        <taxon>Elapidae</taxon>
        <taxon>Elapinae</taxon>
        <taxon>Naja</taxon>
    </lineage>
</organism>
<dbReference type="AlphaFoldDB" id="A0A8C6X7V5"/>
<gene>
    <name evidence="1" type="primary">CIMIP3</name>
</gene>